<dbReference type="STRING" id="991905.SL003B_3305"/>
<dbReference type="PROSITE" id="PS01230">
    <property type="entry name" value="TRMA_1"/>
    <property type="match status" value="1"/>
</dbReference>
<protein>
    <submittedName>
        <fullName evidence="9">tRNA (Uracil-5-)-methyltransferase superfamily</fullName>
    </submittedName>
</protein>
<feature type="active site" evidence="7">
    <location>
        <position position="369"/>
    </location>
</feature>
<feature type="domain" description="TRAM" evidence="8">
    <location>
        <begin position="1"/>
        <end position="55"/>
    </location>
</feature>
<evidence type="ECO:0000313" key="10">
    <source>
        <dbReference type="Proteomes" id="UP000008130"/>
    </source>
</evidence>
<dbReference type="GO" id="GO:0051539">
    <property type="term" value="F:4 iron, 4 sulfur cluster binding"/>
    <property type="evidence" value="ECO:0007669"/>
    <property type="project" value="UniProtKB-KW"/>
</dbReference>
<feature type="binding site" evidence="6">
    <location>
        <position position="343"/>
    </location>
    <ligand>
        <name>S-adenosyl-L-methionine</name>
        <dbReference type="ChEBI" id="CHEBI:59789"/>
    </ligand>
</feature>
<dbReference type="PANTHER" id="PTHR11061">
    <property type="entry name" value="RNA M5U METHYLTRANSFERASE"/>
    <property type="match status" value="1"/>
</dbReference>
<dbReference type="PROSITE" id="PS50926">
    <property type="entry name" value="TRAM"/>
    <property type="match status" value="1"/>
</dbReference>
<keyword evidence="1" id="KW-0479">Metal-binding</keyword>
<dbReference type="Gene3D" id="3.40.50.150">
    <property type="entry name" value="Vaccinia Virus protein VP39"/>
    <property type="match status" value="1"/>
</dbReference>
<comment type="similarity">
    <text evidence="6">Belongs to the class I-like SAM-binding methyltransferase superfamily. RNA M5U methyltransferase family.</text>
</comment>
<feature type="active site" description="Nucleophile" evidence="6">
    <location>
        <position position="369"/>
    </location>
</feature>
<keyword evidence="1" id="KW-0408">Iron</keyword>
<keyword evidence="5" id="KW-0411">Iron-sulfur</keyword>
<dbReference type="InterPro" id="IPR030390">
    <property type="entry name" value="MeTrfase_TrmA_AS"/>
</dbReference>
<dbReference type="Gene3D" id="2.40.50.140">
    <property type="entry name" value="Nucleic acid-binding proteins"/>
    <property type="match status" value="1"/>
</dbReference>
<dbReference type="SUPFAM" id="SSF53335">
    <property type="entry name" value="S-adenosyl-L-methionine-dependent methyltransferases"/>
    <property type="match status" value="1"/>
</dbReference>
<dbReference type="InterPro" id="IPR010280">
    <property type="entry name" value="U5_MeTrfase_fam"/>
</dbReference>
<name>F2IYB5_POLGS</name>
<keyword evidence="2 6" id="KW-0489">Methyltransferase</keyword>
<evidence type="ECO:0000256" key="6">
    <source>
        <dbReference type="PROSITE-ProRule" id="PRU01024"/>
    </source>
</evidence>
<dbReference type="PATRIC" id="fig|991905.3.peg.3404"/>
<dbReference type="eggNOG" id="COG2265">
    <property type="taxonomic scope" value="Bacteria"/>
</dbReference>
<gene>
    <name evidence="9" type="ordered locus">SL003B_3305</name>
</gene>
<dbReference type="PANTHER" id="PTHR11061:SF49">
    <property type="entry name" value="23S RRNA (URACIL(1939)-C(5))-METHYLTRANSFERASE RLMD"/>
    <property type="match status" value="1"/>
</dbReference>
<reference evidence="9 10" key="1">
    <citation type="journal article" date="2011" name="J. Bacteriol.">
        <title>Complete genome sequence of Polymorphum gilvum SL003B-26A1T, a crude oil-degrading bacterium from oil-polluted saline soil.</title>
        <authorList>
            <person name="Li S.G."/>
            <person name="Tang Y.Q."/>
            <person name="Nie Y."/>
            <person name="Cai M."/>
            <person name="Wu X.L."/>
        </authorList>
    </citation>
    <scope>NUCLEOTIDE SEQUENCE [LARGE SCALE GENOMIC DNA]</scope>
    <source>
        <strain evidence="10">LMG 25793 / CGMCC 1.9160 / SL003B-26A1</strain>
    </source>
</reference>
<evidence type="ECO:0000256" key="2">
    <source>
        <dbReference type="ARBA" id="ARBA00022603"/>
    </source>
</evidence>
<evidence type="ECO:0000256" key="4">
    <source>
        <dbReference type="ARBA" id="ARBA00022691"/>
    </source>
</evidence>
<evidence type="ECO:0000256" key="7">
    <source>
        <dbReference type="PROSITE-ProRule" id="PRU10015"/>
    </source>
</evidence>
<evidence type="ECO:0000259" key="8">
    <source>
        <dbReference type="PROSITE" id="PS50926"/>
    </source>
</evidence>
<dbReference type="GO" id="GO:0070041">
    <property type="term" value="F:rRNA (uridine-C5-)-methyltransferase activity"/>
    <property type="evidence" value="ECO:0007669"/>
    <property type="project" value="TreeGrafter"/>
</dbReference>
<dbReference type="InterPro" id="IPR002792">
    <property type="entry name" value="TRAM_dom"/>
</dbReference>
<feature type="binding site" evidence="6">
    <location>
        <position position="295"/>
    </location>
    <ligand>
        <name>S-adenosyl-L-methionine</name>
        <dbReference type="ChEBI" id="CHEBI:59789"/>
    </ligand>
</feature>
<accession>F2IYB5</accession>
<feature type="binding site" evidence="6">
    <location>
        <position position="275"/>
    </location>
    <ligand>
        <name>S-adenosyl-L-methionine</name>
        <dbReference type="ChEBI" id="CHEBI:59789"/>
    </ligand>
</feature>
<keyword evidence="10" id="KW-1185">Reference proteome</keyword>
<dbReference type="Pfam" id="PF05958">
    <property type="entry name" value="tRNA_U5-meth_tr"/>
    <property type="match status" value="1"/>
</dbReference>
<evidence type="ECO:0000256" key="5">
    <source>
        <dbReference type="ARBA" id="ARBA00023014"/>
    </source>
</evidence>
<dbReference type="PROSITE" id="PS51687">
    <property type="entry name" value="SAM_MT_RNA_M5U"/>
    <property type="match status" value="1"/>
</dbReference>
<sequence length="411" mass="43049">MTDATLELTITGLGHRGDGLADGPDGPLFVAGALPGERVRARVAGQRATMVDLLQPSPERITPVCRHVERCGGCNVQHLAPDPYLAWKRDLVIEALADRGIAAEVGATVAARPATRRRAALTAVRAGHKILLGYHEKASHRLVDVTECPVLVPAITAALPGLKTLAAALMPRRGEVRIAVLASEAGLDVAVGNAAPGTEKKLVALTALAADLDLARLSVDGETIVERRAPVLTMGRASVVPPPGAFTQATAEAETALAGLVAQALGPAKRAADLFAGIGTFTLRMAETASVHAVEAEAAALAALDRAIRVPRGLKQVTLERRDLFRRPLMAAELAPFDAVVFDPPRAGAQAQAEQLAQSRVARIAAVSCNPATLARDLRILIDGGYRLLSVTPVDQFLFSTHVEAVAALER</sequence>
<keyword evidence="1" id="KW-0004">4Fe-4S</keyword>
<keyword evidence="4 6" id="KW-0949">S-adenosyl-L-methionine</keyword>
<dbReference type="KEGG" id="pgv:SL003B_3305"/>
<feature type="binding site" evidence="6">
    <location>
        <position position="248"/>
    </location>
    <ligand>
        <name>S-adenosyl-L-methionine</name>
        <dbReference type="ChEBI" id="CHEBI:59789"/>
    </ligand>
</feature>
<evidence type="ECO:0000313" key="9">
    <source>
        <dbReference type="EMBL" id="ADZ71727.1"/>
    </source>
</evidence>
<dbReference type="OrthoDB" id="9804590at2"/>
<dbReference type="HOGENOM" id="CLU_014689_8_0_5"/>
<dbReference type="GO" id="GO:0070475">
    <property type="term" value="P:rRNA base methylation"/>
    <property type="evidence" value="ECO:0007669"/>
    <property type="project" value="TreeGrafter"/>
</dbReference>
<dbReference type="Gene3D" id="2.40.50.1070">
    <property type="match status" value="1"/>
</dbReference>
<evidence type="ECO:0000256" key="1">
    <source>
        <dbReference type="ARBA" id="ARBA00022485"/>
    </source>
</evidence>
<dbReference type="InterPro" id="IPR012340">
    <property type="entry name" value="NA-bd_OB-fold"/>
</dbReference>
<proteinExistence type="inferred from homology"/>
<dbReference type="EMBL" id="CP002568">
    <property type="protein sequence ID" value="ADZ71727.1"/>
    <property type="molecule type" value="Genomic_DNA"/>
</dbReference>
<evidence type="ECO:0000256" key="3">
    <source>
        <dbReference type="ARBA" id="ARBA00022679"/>
    </source>
</evidence>
<dbReference type="RefSeq" id="WP_013654036.1">
    <property type="nucleotide sequence ID" value="NC_015259.1"/>
</dbReference>
<organism evidence="9 10">
    <name type="scientific">Polymorphum gilvum (strain LMG 25793 / CGMCC 1.9160 / SL003B-26A1)</name>
    <dbReference type="NCBI Taxonomy" id="991905"/>
    <lineage>
        <taxon>Bacteria</taxon>
        <taxon>Pseudomonadati</taxon>
        <taxon>Pseudomonadota</taxon>
        <taxon>Alphaproteobacteria</taxon>
        <taxon>Rhodobacterales</taxon>
        <taxon>Paracoccaceae</taxon>
        <taxon>Polymorphum</taxon>
    </lineage>
</organism>
<dbReference type="SUPFAM" id="SSF50249">
    <property type="entry name" value="Nucleic acid-binding proteins"/>
    <property type="match status" value="1"/>
</dbReference>
<dbReference type="Proteomes" id="UP000008130">
    <property type="component" value="Chromosome"/>
</dbReference>
<dbReference type="InterPro" id="IPR029063">
    <property type="entry name" value="SAM-dependent_MTases_sf"/>
</dbReference>
<dbReference type="AlphaFoldDB" id="F2IYB5"/>
<keyword evidence="3 6" id="KW-0808">Transferase</keyword>